<keyword evidence="2" id="KW-1003">Cell membrane</keyword>
<dbReference type="GO" id="GO:0009055">
    <property type="term" value="F:electron transfer activity"/>
    <property type="evidence" value="ECO:0007669"/>
    <property type="project" value="InterPro"/>
</dbReference>
<accession>A0A2C6DK65</accession>
<dbReference type="Pfam" id="PF01292">
    <property type="entry name" value="Ni_hydr_CYTB"/>
    <property type="match status" value="1"/>
</dbReference>
<evidence type="ECO:0000256" key="3">
    <source>
        <dbReference type="ARBA" id="ARBA00022692"/>
    </source>
</evidence>
<dbReference type="GO" id="GO:0022904">
    <property type="term" value="P:respiratory electron transport chain"/>
    <property type="evidence" value="ECO:0007669"/>
    <property type="project" value="InterPro"/>
</dbReference>
<dbReference type="EMBL" id="CAADJA010000002">
    <property type="protein sequence ID" value="VFS47950.1"/>
    <property type="molecule type" value="Genomic_DNA"/>
</dbReference>
<evidence type="ECO:0000313" key="11">
    <source>
        <dbReference type="Proteomes" id="UP000373449"/>
    </source>
</evidence>
<dbReference type="Gene3D" id="1.20.950.20">
    <property type="entry name" value="Transmembrane di-heme cytochromes, Chain C"/>
    <property type="match status" value="1"/>
</dbReference>
<feature type="transmembrane region" description="Helical" evidence="6">
    <location>
        <begin position="131"/>
        <end position="155"/>
    </location>
</feature>
<evidence type="ECO:0000259" key="7">
    <source>
        <dbReference type="Pfam" id="PF01292"/>
    </source>
</evidence>
<evidence type="ECO:0000313" key="8">
    <source>
        <dbReference type="EMBL" id="PHI29607.1"/>
    </source>
</evidence>
<dbReference type="Proteomes" id="UP000373449">
    <property type="component" value="Unassembled WGS sequence"/>
</dbReference>
<dbReference type="InterPro" id="IPR051542">
    <property type="entry name" value="Hydrogenase_cytochrome"/>
</dbReference>
<feature type="domain" description="Cytochrome b561 bacterial/Ni-hydrogenase" evidence="7">
    <location>
        <begin position="4"/>
        <end position="166"/>
    </location>
</feature>
<dbReference type="STRING" id="1111728.GCA_000427805_00506"/>
<dbReference type="InterPro" id="IPR011577">
    <property type="entry name" value="Cyt_b561_bac/Ni-Hgenase"/>
</dbReference>
<sequence>MTQRWDPVVRVTHWCVALGFLLNRLHITDPGAFSHRIIGLAVAALVVIRVLWGLTKAKGPARLSALIPTKTAICHHINEVRTRSSDKSLGHNPLGAMAIWLFWICLPLIAFTGWAQDTSLMDLYPLEVWHYWLVNFVTLLVCLHISAVIGLSLWLKHNLIRAMLPGKK</sequence>
<evidence type="ECO:0000256" key="2">
    <source>
        <dbReference type="ARBA" id="ARBA00022475"/>
    </source>
</evidence>
<feature type="transmembrane region" description="Helical" evidence="6">
    <location>
        <begin position="93"/>
        <end position="111"/>
    </location>
</feature>
<dbReference type="Proteomes" id="UP000224974">
    <property type="component" value="Unassembled WGS sequence"/>
</dbReference>
<proteinExistence type="predicted"/>
<organism evidence="8 10">
    <name type="scientific">Budvicia aquatica</name>
    <dbReference type="NCBI Taxonomy" id="82979"/>
    <lineage>
        <taxon>Bacteria</taxon>
        <taxon>Pseudomonadati</taxon>
        <taxon>Pseudomonadota</taxon>
        <taxon>Gammaproteobacteria</taxon>
        <taxon>Enterobacterales</taxon>
        <taxon>Budviciaceae</taxon>
        <taxon>Budvicia</taxon>
    </lineage>
</organism>
<dbReference type="PANTHER" id="PTHR30485:SF2">
    <property type="entry name" value="BLL0597 PROTEIN"/>
    <property type="match status" value="1"/>
</dbReference>
<evidence type="ECO:0000256" key="5">
    <source>
        <dbReference type="ARBA" id="ARBA00023136"/>
    </source>
</evidence>
<dbReference type="InterPro" id="IPR016174">
    <property type="entry name" value="Di-haem_cyt_TM"/>
</dbReference>
<dbReference type="SUPFAM" id="SSF81342">
    <property type="entry name" value="Transmembrane di-heme cytochromes"/>
    <property type="match status" value="1"/>
</dbReference>
<name>A0A2C6DK65_9GAMM</name>
<dbReference type="PANTHER" id="PTHR30485">
    <property type="entry name" value="NI/FE-HYDROGENASE 1 B-TYPE CYTOCHROME SUBUNIT"/>
    <property type="match status" value="1"/>
</dbReference>
<evidence type="ECO:0000313" key="10">
    <source>
        <dbReference type="Proteomes" id="UP000224974"/>
    </source>
</evidence>
<reference evidence="9 11" key="3">
    <citation type="submission" date="2019-03" db="EMBL/GenBank/DDBJ databases">
        <authorList>
            <consortium name="Pathogen Informatics"/>
        </authorList>
    </citation>
    <scope>NUCLEOTIDE SEQUENCE [LARGE SCALE GENOMIC DNA]</scope>
    <source>
        <strain evidence="9 11">NCTC12282</strain>
    </source>
</reference>
<dbReference type="GO" id="GO:0020037">
    <property type="term" value="F:heme binding"/>
    <property type="evidence" value="ECO:0007669"/>
    <property type="project" value="TreeGrafter"/>
</dbReference>
<evidence type="ECO:0000256" key="6">
    <source>
        <dbReference type="SAM" id="Phobius"/>
    </source>
</evidence>
<keyword evidence="3 6" id="KW-0812">Transmembrane</keyword>
<dbReference type="EMBL" id="PDDX01000001">
    <property type="protein sequence ID" value="PHI29607.1"/>
    <property type="molecule type" value="Genomic_DNA"/>
</dbReference>
<dbReference type="OrthoDB" id="196472at2"/>
<keyword evidence="5 6" id="KW-0472">Membrane</keyword>
<reference evidence="10" key="2">
    <citation type="submission" date="2017-09" db="EMBL/GenBank/DDBJ databases">
        <title>FDA dAtabase for Regulatory Grade micrObial Sequences (FDA-ARGOS): Supporting development and validation of Infectious Disease Dx tests.</title>
        <authorList>
            <person name="Minogue T."/>
            <person name="Wolcott M."/>
            <person name="Wasieloski L."/>
            <person name="Aguilar W."/>
            <person name="Moore D."/>
            <person name="Tallon L."/>
            <person name="Sadzewicz L."/>
            <person name="Ott S."/>
            <person name="Zhao X."/>
            <person name="Nagaraj S."/>
            <person name="Vavikolanu K."/>
            <person name="Aluvathingal J."/>
            <person name="Nadendla S."/>
            <person name="Sichtig H."/>
        </authorList>
    </citation>
    <scope>NUCLEOTIDE SEQUENCE [LARGE SCALE GENOMIC DNA]</scope>
    <source>
        <strain evidence="10">FDAARGOS_387</strain>
    </source>
</reference>
<evidence type="ECO:0000256" key="1">
    <source>
        <dbReference type="ARBA" id="ARBA00004651"/>
    </source>
</evidence>
<dbReference type="GO" id="GO:0005886">
    <property type="term" value="C:plasma membrane"/>
    <property type="evidence" value="ECO:0007669"/>
    <property type="project" value="UniProtKB-SubCell"/>
</dbReference>
<gene>
    <name evidence="8" type="ORF">CRN84_09825</name>
    <name evidence="9" type="ORF">NCTC12282_02878</name>
</gene>
<reference evidence="8" key="1">
    <citation type="submission" date="2017-09" db="EMBL/GenBank/DDBJ databases">
        <title>FDA dAtabase for Regulatory Grade micrObial Sequences (FDA-ARGOS): Supporting development and validation of Infectious Disease Dx tests.</title>
        <authorList>
            <person name="Minogue T."/>
            <person name="Wolcott M."/>
            <person name="Wasieloski L."/>
            <person name="Aguilar W."/>
            <person name="Moore D."/>
            <person name="Tallon L.J."/>
            <person name="Sadzewicz L."/>
            <person name="Ott S."/>
            <person name="Zhao X."/>
            <person name="Nagaraj S."/>
            <person name="Vavikolanu K."/>
            <person name="Aluvathingal J."/>
            <person name="Nadendla S."/>
            <person name="Sichtig H."/>
        </authorList>
    </citation>
    <scope>NUCLEOTIDE SEQUENCE</scope>
    <source>
        <strain evidence="8">FDAARGOS_387</strain>
    </source>
</reference>
<dbReference type="RefSeq" id="WP_029093110.1">
    <property type="nucleotide sequence ID" value="NZ_CAADJA010000002.1"/>
</dbReference>
<evidence type="ECO:0000313" key="9">
    <source>
        <dbReference type="EMBL" id="VFS47950.1"/>
    </source>
</evidence>
<comment type="subcellular location">
    <subcellularLocation>
        <location evidence="1">Cell membrane</location>
        <topology evidence="1">Multi-pass membrane protein</topology>
    </subcellularLocation>
</comment>
<protein>
    <submittedName>
        <fullName evidence="8 9">Cytochrome b</fullName>
    </submittedName>
</protein>
<keyword evidence="10" id="KW-1185">Reference proteome</keyword>
<dbReference type="AlphaFoldDB" id="A0A2C6DK65"/>
<evidence type="ECO:0000256" key="4">
    <source>
        <dbReference type="ARBA" id="ARBA00022989"/>
    </source>
</evidence>
<feature type="transmembrane region" description="Helical" evidence="6">
    <location>
        <begin position="33"/>
        <end position="52"/>
    </location>
</feature>
<keyword evidence="4 6" id="KW-1133">Transmembrane helix</keyword>